<dbReference type="Proteomes" id="UP000019377">
    <property type="component" value="Unassembled WGS sequence"/>
</dbReference>
<feature type="transmembrane region" description="Helical" evidence="1">
    <location>
        <begin position="90"/>
        <end position="109"/>
    </location>
</feature>
<feature type="transmembrane region" description="Helical" evidence="1">
    <location>
        <begin position="217"/>
        <end position="235"/>
    </location>
</feature>
<organism evidence="2 3">
    <name type="scientific">Kalmanozyma brasiliensis (strain GHG001)</name>
    <name type="common">Yeast</name>
    <name type="synonym">Pseudozyma brasiliensis</name>
    <dbReference type="NCBI Taxonomy" id="1365824"/>
    <lineage>
        <taxon>Eukaryota</taxon>
        <taxon>Fungi</taxon>
        <taxon>Dikarya</taxon>
        <taxon>Basidiomycota</taxon>
        <taxon>Ustilaginomycotina</taxon>
        <taxon>Ustilaginomycetes</taxon>
        <taxon>Ustilaginales</taxon>
        <taxon>Ustilaginaceae</taxon>
        <taxon>Kalmanozyma</taxon>
    </lineage>
</organism>
<keyword evidence="3" id="KW-1185">Reference proteome</keyword>
<sequence length="260" mass="28583">MLSLETDLMVYASTYTLTKIWVGFQTGNLVQIIINTFDFLLPSDSNTDGSADAVRDKLQESVSSLLGFAIGCQITGNIIHRLSTDRTRRLTIVCMSVYRCVTTLLIILLGTRYPAVRLSGALDWVVIMVLASNLGCQATYSTSLGTPFSNTVVFTQTLTSVTSDLHLPTLHLTGSNQYKLLSMFGLLGGAAVSQVILKVATKLTKSDRHIAVQRSLIVLSGMELLLGLMWLLCGITSNWKRYQRRSSEVLPDEDDGEEHD</sequence>
<evidence type="ECO:0000313" key="3">
    <source>
        <dbReference type="Proteomes" id="UP000019377"/>
    </source>
</evidence>
<proteinExistence type="predicted"/>
<feature type="transmembrane region" description="Helical" evidence="1">
    <location>
        <begin position="180"/>
        <end position="197"/>
    </location>
</feature>
<dbReference type="PANTHER" id="PTHR37488:SF2">
    <property type="entry name" value="DUF1275 DOMAIN-CONTAINING PROTEIN"/>
    <property type="match status" value="1"/>
</dbReference>
<keyword evidence="1" id="KW-1133">Transmembrane helix</keyword>
<dbReference type="AlphaFoldDB" id="V5EYD9"/>
<evidence type="ECO:0000313" key="2">
    <source>
        <dbReference type="EMBL" id="EST07729.1"/>
    </source>
</evidence>
<dbReference type="EMBL" id="KI545862">
    <property type="protein sequence ID" value="EST07729.1"/>
    <property type="molecule type" value="Genomic_DNA"/>
</dbReference>
<evidence type="ECO:0000256" key="1">
    <source>
        <dbReference type="SAM" id="Phobius"/>
    </source>
</evidence>
<dbReference type="HOGENOM" id="CLU_075895_0_0_1"/>
<name>V5EYD9_KALBG</name>
<protein>
    <submittedName>
        <fullName evidence="2">Uncharacterized protein</fullName>
    </submittedName>
</protein>
<dbReference type="OMA" id="FMTGNMV"/>
<dbReference type="OrthoDB" id="5288586at2759"/>
<accession>V5EYD9</accession>
<dbReference type="GeneID" id="27419902"/>
<dbReference type="Pfam" id="PF06912">
    <property type="entry name" value="DUF1275"/>
    <property type="match status" value="1"/>
</dbReference>
<gene>
    <name evidence="2" type="ORF">PSEUBRA_SCAF2g02833</name>
</gene>
<dbReference type="PANTHER" id="PTHR37488">
    <property type="entry name" value="DUF1275 DOMAIN-CONTAINING PROTEIN"/>
    <property type="match status" value="1"/>
</dbReference>
<keyword evidence="1" id="KW-0472">Membrane</keyword>
<dbReference type="eggNOG" id="ENOG502RBVU">
    <property type="taxonomic scope" value="Eukaryota"/>
</dbReference>
<dbReference type="InterPro" id="IPR010699">
    <property type="entry name" value="DUF1275"/>
</dbReference>
<reference evidence="3" key="1">
    <citation type="journal article" date="2013" name="Genome Announc.">
        <title>Draft genome sequence of Pseudozyma brasiliensis sp. nov. strain GHG001, a high producer of endo-1,4-xylanase isolated from an insect pest of sugarcane.</title>
        <authorList>
            <person name="Oliveira J.V.D.C."/>
            <person name="dos Santos R.A.C."/>
            <person name="Borges T.A."/>
            <person name="Riano-Pachon D.M."/>
            <person name="Goldman G.H."/>
        </authorList>
    </citation>
    <scope>NUCLEOTIDE SEQUENCE [LARGE SCALE GENOMIC DNA]</scope>
    <source>
        <strain evidence="3">GHG001</strain>
    </source>
</reference>
<keyword evidence="1" id="KW-0812">Transmembrane</keyword>